<feature type="compositionally biased region" description="Low complexity" evidence="1">
    <location>
        <begin position="117"/>
        <end position="136"/>
    </location>
</feature>
<sequence>MEDFNSRTTSDPRTKSMITGKWTRMHGDCQRFNAIYKHLTRKSGESDVDLVHNAKTSFLQRHGNKKFQYVHVWNILKNYLKWSAAKPIDEDNHQELFGPNPREGPADKQRAKKKQKSGNTSSVGGSTRGSTVGSQSESISGVLSQDYRSKCEDEKAYEAKREKELGMLQCREPEFLMIDPSSWPPTKRAIIEMKQAEIMRKYPNATP</sequence>
<comment type="caution">
    <text evidence="2">The sequence shown here is derived from an EMBL/GenBank/DDBJ whole genome shotgun (WGS) entry which is preliminary data.</text>
</comment>
<name>A0A6L2LZH4_TANCI</name>
<dbReference type="PANTHER" id="PTHR45023">
    <property type="match status" value="1"/>
</dbReference>
<organism evidence="2">
    <name type="scientific">Tanacetum cinerariifolium</name>
    <name type="common">Dalmatian daisy</name>
    <name type="synonym">Chrysanthemum cinerariifolium</name>
    <dbReference type="NCBI Taxonomy" id="118510"/>
    <lineage>
        <taxon>Eukaryota</taxon>
        <taxon>Viridiplantae</taxon>
        <taxon>Streptophyta</taxon>
        <taxon>Embryophyta</taxon>
        <taxon>Tracheophyta</taxon>
        <taxon>Spermatophyta</taxon>
        <taxon>Magnoliopsida</taxon>
        <taxon>eudicotyledons</taxon>
        <taxon>Gunneridae</taxon>
        <taxon>Pentapetalae</taxon>
        <taxon>asterids</taxon>
        <taxon>campanulids</taxon>
        <taxon>Asterales</taxon>
        <taxon>Asteraceae</taxon>
        <taxon>Asteroideae</taxon>
        <taxon>Anthemideae</taxon>
        <taxon>Anthemidinae</taxon>
        <taxon>Tanacetum</taxon>
    </lineage>
</organism>
<accession>A0A6L2LZH4</accession>
<evidence type="ECO:0000313" key="2">
    <source>
        <dbReference type="EMBL" id="GEU67181.1"/>
    </source>
</evidence>
<keyword evidence="2" id="KW-0808">Transferase</keyword>
<dbReference type="PANTHER" id="PTHR45023:SF4">
    <property type="entry name" value="GLYCINE-RICH PROTEIN-RELATED"/>
    <property type="match status" value="1"/>
</dbReference>
<dbReference type="AlphaFoldDB" id="A0A6L2LZH4"/>
<reference evidence="2" key="1">
    <citation type="journal article" date="2019" name="Sci. Rep.">
        <title>Draft genome of Tanacetum cinerariifolium, the natural source of mosquito coil.</title>
        <authorList>
            <person name="Yamashiro T."/>
            <person name="Shiraishi A."/>
            <person name="Satake H."/>
            <person name="Nakayama K."/>
        </authorList>
    </citation>
    <scope>NUCLEOTIDE SEQUENCE</scope>
</reference>
<protein>
    <submittedName>
        <fullName evidence="2">Glutathione S-transferase T3-like</fullName>
    </submittedName>
</protein>
<feature type="region of interest" description="Disordered" evidence="1">
    <location>
        <begin position="91"/>
        <end position="145"/>
    </location>
</feature>
<gene>
    <name evidence="2" type="ORF">Tci_039159</name>
</gene>
<dbReference type="GO" id="GO:0016740">
    <property type="term" value="F:transferase activity"/>
    <property type="evidence" value="ECO:0007669"/>
    <property type="project" value="UniProtKB-KW"/>
</dbReference>
<proteinExistence type="predicted"/>
<evidence type="ECO:0000256" key="1">
    <source>
        <dbReference type="SAM" id="MobiDB-lite"/>
    </source>
</evidence>
<dbReference type="EMBL" id="BKCJ010005516">
    <property type="protein sequence ID" value="GEU67181.1"/>
    <property type="molecule type" value="Genomic_DNA"/>
</dbReference>